<evidence type="ECO:0000256" key="1">
    <source>
        <dbReference type="ARBA" id="ARBA00004196"/>
    </source>
</evidence>
<dbReference type="FunFam" id="2.40.420.20:FF:000001">
    <property type="entry name" value="Efflux RND transporter periplasmic adaptor subunit"/>
    <property type="match status" value="1"/>
</dbReference>
<keyword evidence="10" id="KW-1185">Reference proteome</keyword>
<dbReference type="GO" id="GO:0030313">
    <property type="term" value="C:cell envelope"/>
    <property type="evidence" value="ECO:0007669"/>
    <property type="project" value="UniProtKB-SubCell"/>
</dbReference>
<dbReference type="InterPro" id="IPR058627">
    <property type="entry name" value="MdtA-like_C"/>
</dbReference>
<evidence type="ECO:0000313" key="10">
    <source>
        <dbReference type="Proteomes" id="UP000262582"/>
    </source>
</evidence>
<proteinExistence type="inferred from homology"/>
<evidence type="ECO:0000259" key="6">
    <source>
        <dbReference type="Pfam" id="PF25944"/>
    </source>
</evidence>
<evidence type="ECO:0000256" key="3">
    <source>
        <dbReference type="SAM" id="Coils"/>
    </source>
</evidence>
<dbReference type="Proteomes" id="UP000262582">
    <property type="component" value="Chromosome"/>
</dbReference>
<dbReference type="EMBL" id="CP032097">
    <property type="protein sequence ID" value="AXX96398.1"/>
    <property type="molecule type" value="Genomic_DNA"/>
</dbReference>
<feature type="domain" description="Multidrug resistance protein MdtA-like alpha-helical hairpin" evidence="4">
    <location>
        <begin position="101"/>
        <end position="169"/>
    </location>
</feature>
<dbReference type="RefSeq" id="WP_118918532.1">
    <property type="nucleotide sequence ID" value="NZ_CP032097.1"/>
</dbReference>
<dbReference type="Proteomes" id="UP000290588">
    <property type="component" value="Unassembled WGS sequence"/>
</dbReference>
<dbReference type="InterPro" id="IPR058625">
    <property type="entry name" value="MdtA-like_BSH"/>
</dbReference>
<evidence type="ECO:0000313" key="11">
    <source>
        <dbReference type="Proteomes" id="UP000290588"/>
    </source>
</evidence>
<comment type="subcellular location">
    <subcellularLocation>
        <location evidence="1">Cell envelope</location>
    </subcellularLocation>
</comment>
<dbReference type="InterPro" id="IPR058624">
    <property type="entry name" value="MdtA-like_HH"/>
</dbReference>
<dbReference type="Gene3D" id="2.40.30.170">
    <property type="match status" value="1"/>
</dbReference>
<sequence>MFKKLHFIIFTLTTLFIFTACEKKTPTNTQPQAVEVGYISLKEQSIALQQELSGRVKAKFVSEIRPQISGIIKKQLFTEGSKVKQGDILYKIDSTSYQASYNQAKASLESAKAQIESSKLKVQRYEELLKFDGISKQELDDAKASYLQAIANVEEKKAALESAKIDLERTNIKAPISGYIGVSTITLGSLVSSNQTEALTTIRDTNSVFVDLSQSQAQLLTLRKLLTKDNVIQGSSDVSLILSDNTTYEHKGTLQLQEVFVDESTASVTLRATFPNEKNILLPGMFVKAVIDSAIDTKAFLVPQQAVSRDEKANPVITIIQNDNSVKKQIITIERAVGNKWLVTNGISSEDKIIIEGLNKITAKSKVNPIDVTTKYIDIKKD</sequence>
<keyword evidence="3" id="KW-0175">Coiled coil</keyword>
<feature type="domain" description="Multidrug resistance protein MdtA-like beta-barrel" evidence="6">
    <location>
        <begin position="208"/>
        <end position="293"/>
    </location>
</feature>
<dbReference type="EMBL" id="NXIG01000001">
    <property type="protein sequence ID" value="RXI32852.1"/>
    <property type="molecule type" value="Genomic_DNA"/>
</dbReference>
<dbReference type="Gene3D" id="2.40.420.20">
    <property type="match status" value="1"/>
</dbReference>
<evidence type="ECO:0000313" key="8">
    <source>
        <dbReference type="EMBL" id="AXX96398.1"/>
    </source>
</evidence>
<evidence type="ECO:0000256" key="2">
    <source>
        <dbReference type="ARBA" id="ARBA00009477"/>
    </source>
</evidence>
<dbReference type="Pfam" id="PF25944">
    <property type="entry name" value="Beta-barrel_RND"/>
    <property type="match status" value="1"/>
</dbReference>
<feature type="coiled-coil region" evidence="3">
    <location>
        <begin position="101"/>
        <end position="173"/>
    </location>
</feature>
<evidence type="ECO:0000313" key="9">
    <source>
        <dbReference type="EMBL" id="RXI32852.1"/>
    </source>
</evidence>
<evidence type="ECO:0000259" key="7">
    <source>
        <dbReference type="Pfam" id="PF25967"/>
    </source>
</evidence>
<dbReference type="Pfam" id="PF25876">
    <property type="entry name" value="HH_MFP_RND"/>
    <property type="match status" value="1"/>
</dbReference>
<feature type="domain" description="Multidrug resistance protein MdtA-like barrel-sandwich hybrid" evidence="5">
    <location>
        <begin position="63"/>
        <end position="202"/>
    </location>
</feature>
<dbReference type="InterPro" id="IPR058626">
    <property type="entry name" value="MdtA-like_b-barrel"/>
</dbReference>
<protein>
    <submittedName>
        <fullName evidence="9">Efflux transporter periplasmic adaptor subunit</fullName>
    </submittedName>
    <submittedName>
        <fullName evidence="8">RND family efflux system, membrane fusion protein</fullName>
    </submittedName>
</protein>
<dbReference type="AlphaFoldDB" id="A0A347UC20"/>
<reference evidence="8 10" key="2">
    <citation type="submission" date="2018-08" db="EMBL/GenBank/DDBJ databases">
        <title>Complete genome of the Arcobacter ellisii type strain LMG 26155.</title>
        <authorList>
            <person name="Miller W.G."/>
            <person name="Yee E."/>
            <person name="Bono J.L."/>
        </authorList>
    </citation>
    <scope>NUCLEOTIDE SEQUENCE [LARGE SCALE GENOMIC DNA]</scope>
    <source>
        <strain evidence="8 10">LMG 26155</strain>
    </source>
</reference>
<organism evidence="9 11">
    <name type="scientific">Arcobacter ellisii</name>
    <dbReference type="NCBI Taxonomy" id="913109"/>
    <lineage>
        <taxon>Bacteria</taxon>
        <taxon>Pseudomonadati</taxon>
        <taxon>Campylobacterota</taxon>
        <taxon>Epsilonproteobacteria</taxon>
        <taxon>Campylobacterales</taxon>
        <taxon>Arcobacteraceae</taxon>
        <taxon>Arcobacter</taxon>
    </lineage>
</organism>
<dbReference type="SUPFAM" id="SSF111369">
    <property type="entry name" value="HlyD-like secretion proteins"/>
    <property type="match status" value="1"/>
</dbReference>
<dbReference type="GO" id="GO:0046677">
    <property type="term" value="P:response to antibiotic"/>
    <property type="evidence" value="ECO:0007669"/>
    <property type="project" value="TreeGrafter"/>
</dbReference>
<dbReference type="PANTHER" id="PTHR30158:SF3">
    <property type="entry name" value="MULTIDRUG EFFLUX PUMP SUBUNIT ACRA-RELATED"/>
    <property type="match status" value="1"/>
</dbReference>
<dbReference type="Pfam" id="PF25967">
    <property type="entry name" value="RND-MFP_C"/>
    <property type="match status" value="1"/>
</dbReference>
<dbReference type="Gene3D" id="1.10.287.470">
    <property type="entry name" value="Helix hairpin bin"/>
    <property type="match status" value="1"/>
</dbReference>
<dbReference type="NCBIfam" id="TIGR01730">
    <property type="entry name" value="RND_mfp"/>
    <property type="match status" value="1"/>
</dbReference>
<comment type="similarity">
    <text evidence="2">Belongs to the membrane fusion protein (MFP) (TC 8.A.1) family.</text>
</comment>
<feature type="domain" description="Multidrug resistance protein MdtA-like C-terminal permuted SH3" evidence="7">
    <location>
        <begin position="299"/>
        <end position="359"/>
    </location>
</feature>
<dbReference type="Pfam" id="PF25917">
    <property type="entry name" value="BSH_RND"/>
    <property type="match status" value="1"/>
</dbReference>
<gene>
    <name evidence="8" type="ORF">AELL_2799</name>
    <name evidence="9" type="ORF">CP962_00160</name>
</gene>
<dbReference type="PROSITE" id="PS51257">
    <property type="entry name" value="PROKAR_LIPOPROTEIN"/>
    <property type="match status" value="1"/>
</dbReference>
<dbReference type="KEGG" id="aell:AELL_2799"/>
<dbReference type="InterPro" id="IPR006143">
    <property type="entry name" value="RND_pump_MFP"/>
</dbReference>
<dbReference type="GO" id="GO:0022857">
    <property type="term" value="F:transmembrane transporter activity"/>
    <property type="evidence" value="ECO:0007669"/>
    <property type="project" value="InterPro"/>
</dbReference>
<dbReference type="GO" id="GO:0005886">
    <property type="term" value="C:plasma membrane"/>
    <property type="evidence" value="ECO:0007669"/>
    <property type="project" value="TreeGrafter"/>
</dbReference>
<name>A0A347UC20_9BACT</name>
<dbReference type="PANTHER" id="PTHR30158">
    <property type="entry name" value="ACRA/E-RELATED COMPONENT OF DRUG EFFLUX TRANSPORTER"/>
    <property type="match status" value="1"/>
</dbReference>
<reference evidence="9 11" key="1">
    <citation type="submission" date="2017-09" db="EMBL/GenBank/DDBJ databases">
        <title>Genomics of the genus Arcobacter.</title>
        <authorList>
            <person name="Perez-Cataluna A."/>
            <person name="Figueras M.J."/>
            <person name="Salas-Masso N."/>
        </authorList>
    </citation>
    <scope>NUCLEOTIDE SEQUENCE [LARGE SCALE GENOMIC DNA]</scope>
    <source>
        <strain evidence="9 11">CECT 7837</strain>
    </source>
</reference>
<evidence type="ECO:0000259" key="5">
    <source>
        <dbReference type="Pfam" id="PF25917"/>
    </source>
</evidence>
<evidence type="ECO:0000259" key="4">
    <source>
        <dbReference type="Pfam" id="PF25876"/>
    </source>
</evidence>
<accession>A0A347UC20</accession>
<dbReference type="OrthoDB" id="9772050at2"/>
<dbReference type="Gene3D" id="2.40.50.100">
    <property type="match status" value="1"/>
</dbReference>